<dbReference type="AlphaFoldDB" id="G0PHF0"/>
<accession>G0PHF0</accession>
<keyword evidence="2" id="KW-0812">Transmembrane</keyword>
<evidence type="ECO:0000313" key="4">
    <source>
        <dbReference type="Proteomes" id="UP000008068"/>
    </source>
</evidence>
<dbReference type="Proteomes" id="UP000008068">
    <property type="component" value="Unassembled WGS sequence"/>
</dbReference>
<keyword evidence="4" id="KW-1185">Reference proteome</keyword>
<feature type="compositionally biased region" description="Gly residues" evidence="1">
    <location>
        <begin position="832"/>
        <end position="850"/>
    </location>
</feature>
<dbReference type="OMA" id="ANEGNCY"/>
<proteinExistence type="predicted"/>
<dbReference type="InParanoid" id="G0PHF0"/>
<evidence type="ECO:0000256" key="1">
    <source>
        <dbReference type="SAM" id="MobiDB-lite"/>
    </source>
</evidence>
<dbReference type="FunCoup" id="G0PHF0">
    <property type="interactions" value="1898"/>
</dbReference>
<evidence type="ECO:0000256" key="2">
    <source>
        <dbReference type="SAM" id="Phobius"/>
    </source>
</evidence>
<dbReference type="STRING" id="135651.G0PHF0"/>
<dbReference type="HOGENOM" id="CLU_338660_0_0_1"/>
<protein>
    <submittedName>
        <fullName evidence="3">Uncharacterized protein</fullName>
    </submittedName>
</protein>
<sequence length="865" mass="97625">MLEAFNKRVTEENFQWLEKNPQKLNIGVCRGCSTTERLRICVTCAETSRLFQKLPNGQFQLLNGNRSIHLANSVYLCSDCIADEPPDHHQHVFLPLAKLDFLEMDLEFWHYIIYAMFWEKKMQEEEENFPIIEEVDALKQMIIRYKRTALEYEVKMRSSVFKDYEHDIKLFLSKKVDINSIPELSRAKDKSFEMAQKVINRILKLQERLLWYERDELNDHLEEVKRKKMNDPVFLGCIVQSIDRLSQEEKEEDYQEVIAKSSMAVTFLLLLFLIPSAASDNYFGVNVPTGVGKPQTARKAIKPFGLFNEAFTKCGKTSVTKINEAWTSSMSTEVYVDCEPTPTRMHITLSDDVSFNKFERDWKQECELLTCSTEDLLAKGAKLKMGSNVNATFTDDSEAPTPDHSDDLVCEGKKWEWPVDKVNDQPVHKKVLFANEGNCYAMDNKLKENLESLKDSKTKTTYIHIAQIPRWLDANEERFNLRHFYFSDEKPENLERVPFIFPRPTPPKITFKQCDTTCDKGTVVKIKMRPLSFKSMIYLDPKKCGSFRICFSPKDFTVDDVVPTCNPDYIIDVLFKNGVVVWAKKGRASVIEMMSPYHDLGHMVAIEFGYGVKSKQDAKKVSGEFYIGNDHREFVTSDSNGYPPETASQLAFMFPNEECLMPMAGIFSKDIENGKSLTEKDVVKGNTYNEKGEAITAKTAEQFTTTTEQPVFNFVKTTTPEPIRVIPEASALVVVAESEAQSRAVYSEGKWWTWGVYLGFVIGTLLTLGIGGGVFYLLRRTVFGVWYRGMYKRYGCDASGTTGGITGIGFGNTTTAMQTIAPGETGNTMGATTGGTTTGTTGGGTTGGTTGNLTSSTSGTSTIAM</sequence>
<reference evidence="4" key="1">
    <citation type="submission" date="2011-07" db="EMBL/GenBank/DDBJ databases">
        <authorList>
            <consortium name="Caenorhabditis brenneri Sequencing and Analysis Consortium"/>
            <person name="Wilson R.K."/>
        </authorList>
    </citation>
    <scope>NUCLEOTIDE SEQUENCE [LARGE SCALE GENOMIC DNA]</scope>
    <source>
        <strain evidence="4">PB2801</strain>
    </source>
</reference>
<dbReference type="PANTHER" id="PTHR40314">
    <property type="entry name" value="PROTEIN CBG09102-RELATED"/>
    <property type="match status" value="1"/>
</dbReference>
<gene>
    <name evidence="3" type="ORF">CAEBREN_22385</name>
</gene>
<keyword evidence="2" id="KW-0472">Membrane</keyword>
<evidence type="ECO:0000313" key="3">
    <source>
        <dbReference type="EMBL" id="EGT56423.1"/>
    </source>
</evidence>
<feature type="transmembrane region" description="Helical" evidence="2">
    <location>
        <begin position="751"/>
        <end position="778"/>
    </location>
</feature>
<dbReference type="eggNOG" id="ENOG502TGDX">
    <property type="taxonomic scope" value="Eukaryota"/>
</dbReference>
<dbReference type="PANTHER" id="PTHR40314:SF3">
    <property type="entry name" value="VWFD DOMAIN-CONTAINING PROTEIN"/>
    <property type="match status" value="1"/>
</dbReference>
<feature type="region of interest" description="Disordered" evidence="1">
    <location>
        <begin position="824"/>
        <end position="865"/>
    </location>
</feature>
<dbReference type="EMBL" id="GL380478">
    <property type="protein sequence ID" value="EGT56423.1"/>
    <property type="molecule type" value="Genomic_DNA"/>
</dbReference>
<dbReference type="InterPro" id="IPR055273">
    <property type="entry name" value="CBG09102/CBG15751-like_dom"/>
</dbReference>
<name>G0PHF0_CAEBE</name>
<feature type="compositionally biased region" description="Low complexity" evidence="1">
    <location>
        <begin position="851"/>
        <end position="865"/>
    </location>
</feature>
<dbReference type="OrthoDB" id="5871687at2759"/>
<organism evidence="4">
    <name type="scientific">Caenorhabditis brenneri</name>
    <name type="common">Nematode worm</name>
    <dbReference type="NCBI Taxonomy" id="135651"/>
    <lineage>
        <taxon>Eukaryota</taxon>
        <taxon>Metazoa</taxon>
        <taxon>Ecdysozoa</taxon>
        <taxon>Nematoda</taxon>
        <taxon>Chromadorea</taxon>
        <taxon>Rhabditida</taxon>
        <taxon>Rhabditina</taxon>
        <taxon>Rhabditomorpha</taxon>
        <taxon>Rhabditoidea</taxon>
        <taxon>Rhabditidae</taxon>
        <taxon>Peloderinae</taxon>
        <taxon>Caenorhabditis</taxon>
    </lineage>
</organism>
<keyword evidence="2" id="KW-1133">Transmembrane helix</keyword>